<dbReference type="GO" id="GO:0000287">
    <property type="term" value="F:magnesium ion binding"/>
    <property type="evidence" value="ECO:0007669"/>
    <property type="project" value="InterPro"/>
</dbReference>
<protein>
    <recommendedName>
        <fullName evidence="15">Pyruvate decarboxylase</fullName>
    </recommendedName>
</protein>
<dbReference type="GO" id="GO:0004737">
    <property type="term" value="F:pyruvate decarboxylase activity"/>
    <property type="evidence" value="ECO:0007669"/>
    <property type="project" value="TreeGrafter"/>
</dbReference>
<dbReference type="Proteomes" id="UP000612746">
    <property type="component" value="Unassembled WGS sequence"/>
</dbReference>
<feature type="binding site" evidence="8">
    <location>
        <position position="473"/>
    </location>
    <ligand>
        <name>Mg(2+)</name>
        <dbReference type="ChEBI" id="CHEBI:18420"/>
    </ligand>
</feature>
<dbReference type="SUPFAM" id="SSF52518">
    <property type="entry name" value="Thiamin diphosphate-binding fold (THDP-binding)"/>
    <property type="match status" value="2"/>
</dbReference>
<gene>
    <name evidence="13" type="ORF">INT44_000504</name>
</gene>
<dbReference type="PANTHER" id="PTHR43452">
    <property type="entry name" value="PYRUVATE DECARBOXYLASE"/>
    <property type="match status" value="1"/>
</dbReference>
<dbReference type="PANTHER" id="PTHR43452:SF30">
    <property type="entry name" value="PYRUVATE DECARBOXYLASE ISOZYME 1-RELATED"/>
    <property type="match status" value="1"/>
</dbReference>
<dbReference type="InterPro" id="IPR011766">
    <property type="entry name" value="TPP_enzyme_TPP-bd"/>
</dbReference>
<keyword evidence="3 8" id="KW-0479">Metal-binding</keyword>
<accession>A0A8H7PLR7</accession>
<keyword evidence="6 9" id="KW-0786">Thiamine pyrophosphate</keyword>
<evidence type="ECO:0000256" key="7">
    <source>
        <dbReference type="ARBA" id="ARBA00023239"/>
    </source>
</evidence>
<dbReference type="CDD" id="cd02005">
    <property type="entry name" value="TPP_PDC_IPDC"/>
    <property type="match status" value="1"/>
</dbReference>
<feature type="domain" description="Thiamine pyrophosphate enzyme TPP-binding" evidence="11">
    <location>
        <begin position="398"/>
        <end position="550"/>
    </location>
</feature>
<proteinExistence type="inferred from homology"/>
<evidence type="ECO:0000256" key="8">
    <source>
        <dbReference type="PIRSR" id="PIRSR036565-2"/>
    </source>
</evidence>
<evidence type="ECO:0000259" key="12">
    <source>
        <dbReference type="Pfam" id="PF02776"/>
    </source>
</evidence>
<dbReference type="Pfam" id="PF02776">
    <property type="entry name" value="TPP_enzyme_N"/>
    <property type="match status" value="1"/>
</dbReference>
<evidence type="ECO:0000259" key="11">
    <source>
        <dbReference type="Pfam" id="PF02775"/>
    </source>
</evidence>
<dbReference type="GO" id="GO:0000949">
    <property type="term" value="P:aromatic amino acid family catabolic process to alcohol via Ehrlich pathway"/>
    <property type="evidence" value="ECO:0007669"/>
    <property type="project" value="TreeGrafter"/>
</dbReference>
<evidence type="ECO:0000256" key="1">
    <source>
        <dbReference type="ARBA" id="ARBA00001964"/>
    </source>
</evidence>
<evidence type="ECO:0000256" key="5">
    <source>
        <dbReference type="ARBA" id="ARBA00022842"/>
    </source>
</evidence>
<dbReference type="InterPro" id="IPR029061">
    <property type="entry name" value="THDP-binding"/>
</dbReference>
<dbReference type="EMBL" id="JAEPRA010000014">
    <property type="protein sequence ID" value="KAG2176025.1"/>
    <property type="molecule type" value="Genomic_DNA"/>
</dbReference>
<dbReference type="InterPro" id="IPR029035">
    <property type="entry name" value="DHS-like_NAD/FAD-binding_dom"/>
</dbReference>
<dbReference type="Pfam" id="PF00205">
    <property type="entry name" value="TPP_enzyme_M"/>
    <property type="match status" value="1"/>
</dbReference>
<dbReference type="Pfam" id="PF02775">
    <property type="entry name" value="TPP_enzyme_C"/>
    <property type="match status" value="1"/>
</dbReference>
<keyword evidence="14" id="KW-1185">Reference proteome</keyword>
<feature type="domain" description="Thiamine pyrophosphate enzyme N-terminal TPP-binding" evidence="12">
    <location>
        <begin position="14"/>
        <end position="122"/>
    </location>
</feature>
<name>A0A8H7PLR7_9FUNG</name>
<reference evidence="13" key="1">
    <citation type="submission" date="2020-12" db="EMBL/GenBank/DDBJ databases">
        <title>Metabolic potential, ecology and presence of endohyphal bacteria is reflected in genomic diversity of Mucoromycotina.</title>
        <authorList>
            <person name="Muszewska A."/>
            <person name="Okrasinska A."/>
            <person name="Steczkiewicz K."/>
            <person name="Drgas O."/>
            <person name="Orlowska M."/>
            <person name="Perlinska-Lenart U."/>
            <person name="Aleksandrzak-Piekarczyk T."/>
            <person name="Szatraj K."/>
            <person name="Zielenkiewicz U."/>
            <person name="Pilsyk S."/>
            <person name="Malc E."/>
            <person name="Mieczkowski P."/>
            <person name="Kruszewska J.S."/>
            <person name="Biernat P."/>
            <person name="Pawlowska J."/>
        </authorList>
    </citation>
    <scope>NUCLEOTIDE SEQUENCE</scope>
    <source>
        <strain evidence="13">WA0000051536</strain>
    </source>
</reference>
<feature type="non-terminal residue" evidence="13">
    <location>
        <position position="1"/>
    </location>
</feature>
<evidence type="ECO:0000256" key="9">
    <source>
        <dbReference type="RuleBase" id="RU362132"/>
    </source>
</evidence>
<feature type="domain" description="Thiamine pyrophosphate enzyme central" evidence="10">
    <location>
        <begin position="210"/>
        <end position="321"/>
    </location>
</feature>
<dbReference type="FunFam" id="3.40.50.970:FF:000024">
    <property type="entry name" value="Pyruvate decarboxylase isozyme"/>
    <property type="match status" value="1"/>
</dbReference>
<comment type="caution">
    <text evidence="13">The sequence shown here is derived from an EMBL/GenBank/DDBJ whole genome shotgun (WGS) entry which is preliminary data.</text>
</comment>
<keyword evidence="5 8" id="KW-0460">Magnesium</keyword>
<dbReference type="Gene3D" id="3.40.50.970">
    <property type="match status" value="2"/>
</dbReference>
<dbReference type="OrthoDB" id="3970464at2759"/>
<evidence type="ECO:0000259" key="10">
    <source>
        <dbReference type="Pfam" id="PF00205"/>
    </source>
</evidence>
<dbReference type="InterPro" id="IPR012110">
    <property type="entry name" value="PDC/IPDC-like"/>
</dbReference>
<organism evidence="13 14">
    <name type="scientific">Umbelopsis vinacea</name>
    <dbReference type="NCBI Taxonomy" id="44442"/>
    <lineage>
        <taxon>Eukaryota</taxon>
        <taxon>Fungi</taxon>
        <taxon>Fungi incertae sedis</taxon>
        <taxon>Mucoromycota</taxon>
        <taxon>Mucoromycotina</taxon>
        <taxon>Umbelopsidomycetes</taxon>
        <taxon>Umbelopsidales</taxon>
        <taxon>Umbelopsidaceae</taxon>
        <taxon>Umbelopsis</taxon>
    </lineage>
</organism>
<evidence type="ECO:0000256" key="3">
    <source>
        <dbReference type="ARBA" id="ARBA00022723"/>
    </source>
</evidence>
<keyword evidence="7" id="KW-0456">Lyase</keyword>
<feature type="binding site" evidence="8">
    <location>
        <position position="446"/>
    </location>
    <ligand>
        <name>Mg(2+)</name>
        <dbReference type="ChEBI" id="CHEBI:18420"/>
    </ligand>
</feature>
<dbReference type="SUPFAM" id="SSF52467">
    <property type="entry name" value="DHS-like NAD/FAD-binding domain"/>
    <property type="match status" value="1"/>
</dbReference>
<dbReference type="CDD" id="cd07038">
    <property type="entry name" value="TPP_PYR_PDC_IPDC_like"/>
    <property type="match status" value="1"/>
</dbReference>
<evidence type="ECO:0000256" key="6">
    <source>
        <dbReference type="ARBA" id="ARBA00023052"/>
    </source>
</evidence>
<evidence type="ECO:0000313" key="13">
    <source>
        <dbReference type="EMBL" id="KAG2176025.1"/>
    </source>
</evidence>
<comment type="cofactor">
    <cofactor evidence="8">
        <name>Mg(2+)</name>
        <dbReference type="ChEBI" id="CHEBI:18420"/>
    </cofactor>
    <text evidence="8">Binds 1 Mg(2+) per subunit.</text>
</comment>
<evidence type="ECO:0000313" key="14">
    <source>
        <dbReference type="Proteomes" id="UP000612746"/>
    </source>
</evidence>
<keyword evidence="4" id="KW-0210">Decarboxylase</keyword>
<dbReference type="GO" id="GO:0005829">
    <property type="term" value="C:cytosol"/>
    <property type="evidence" value="ECO:0007669"/>
    <property type="project" value="TreeGrafter"/>
</dbReference>
<dbReference type="GO" id="GO:0030976">
    <property type="term" value="F:thiamine pyrophosphate binding"/>
    <property type="evidence" value="ECO:0007669"/>
    <property type="project" value="InterPro"/>
</dbReference>
<dbReference type="InterPro" id="IPR012001">
    <property type="entry name" value="Thiamin_PyroP_enz_TPP-bd_dom"/>
</dbReference>
<sequence>YHPLLSVIMTTISIGKYLIHRLKEVGVETIFGVPGDYNMPLLDQIEDDKDVFWGNNANELNASYAADGYARINGVGALVTTFGVGELSAMAGIAGSYSEMVPVIHIVGMPNTKSQSTGAVLHHTLGNGDYHVFQKMFAEITVANALLKQENAAEQIDRVLQHCIANVRPGYIGIPIDLINAEITVKALPIPSLSLDIPKNPEKTHQAALEDIIARVEQAKKPIILVDACALRRNMVKDVQKLIEVSGFPTYTTPMGKGGVDEDQPAYRGCYAGDVSYDEVKQEVHGSDLILAIGCLKADFNTGGFTYHLDSDKVIEFHSFNVSVHYATYEKVSMNQLIPDLIKHFPKKRSIDFGPRPCGPQADSNSEVIDHTYFWSNIPRFLPPRSIIVAETGTSMFGAINMKAPKDAIFITQFLWGSIGYSVGSAMGAAMAGRTQDRRVYLFVGDGSFQLTAQEVSVMLHQGLTPVIIILNNDGYTIEKLIHGPDRKYNNFQMWQYSKTLEYFGCDLEHNLKESFQAKVGAQAKVSTRKELEKVLEQTKAEQNKIHILEVCMPQLDAPRELLLQVKTSENR</sequence>
<dbReference type="GO" id="GO:0005634">
    <property type="term" value="C:nucleus"/>
    <property type="evidence" value="ECO:0007669"/>
    <property type="project" value="TreeGrafter"/>
</dbReference>
<evidence type="ECO:0008006" key="15">
    <source>
        <dbReference type="Google" id="ProtNLM"/>
    </source>
</evidence>
<dbReference type="AlphaFoldDB" id="A0A8H7PLR7"/>
<comment type="similarity">
    <text evidence="2 9">Belongs to the TPP enzyme family.</text>
</comment>
<comment type="cofactor">
    <cofactor evidence="1">
        <name>thiamine diphosphate</name>
        <dbReference type="ChEBI" id="CHEBI:58937"/>
    </cofactor>
</comment>
<dbReference type="InterPro" id="IPR047213">
    <property type="entry name" value="TPP_PYR_PDC_IPDC-like"/>
</dbReference>
<dbReference type="InterPro" id="IPR012000">
    <property type="entry name" value="Thiamin_PyroP_enz_cen_dom"/>
</dbReference>
<feature type="binding site" evidence="8">
    <location>
        <position position="475"/>
    </location>
    <ligand>
        <name>Mg(2+)</name>
        <dbReference type="ChEBI" id="CHEBI:18420"/>
    </ligand>
</feature>
<dbReference type="InterPro" id="IPR047214">
    <property type="entry name" value="TPP_PDC_IPDC"/>
</dbReference>
<dbReference type="FunFam" id="3.40.50.970:FF:000019">
    <property type="entry name" value="Pyruvate decarboxylase isozyme"/>
    <property type="match status" value="1"/>
</dbReference>
<dbReference type="PIRSF" id="PIRSF036565">
    <property type="entry name" value="Pyruvt_ip_decrb"/>
    <property type="match status" value="1"/>
</dbReference>
<evidence type="ECO:0000256" key="2">
    <source>
        <dbReference type="ARBA" id="ARBA00007812"/>
    </source>
</evidence>
<evidence type="ECO:0000256" key="4">
    <source>
        <dbReference type="ARBA" id="ARBA00022793"/>
    </source>
</evidence>
<dbReference type="Gene3D" id="3.40.50.1220">
    <property type="entry name" value="TPP-binding domain"/>
    <property type="match status" value="1"/>
</dbReference>